<protein>
    <recommendedName>
        <fullName evidence="8">Major facilitator superfamily (MFS) profile domain-containing protein</fullName>
    </recommendedName>
</protein>
<dbReference type="InterPro" id="IPR036259">
    <property type="entry name" value="MFS_trans_sf"/>
</dbReference>
<dbReference type="PANTHER" id="PTHR23511">
    <property type="entry name" value="SYNAPTIC VESICLE GLYCOPROTEIN 2"/>
    <property type="match status" value="1"/>
</dbReference>
<dbReference type="EMBL" id="JBEFKJ010000003">
    <property type="protein sequence ID" value="KAL2047353.1"/>
    <property type="molecule type" value="Genomic_DNA"/>
</dbReference>
<comment type="caution">
    <text evidence="9">The sequence shown here is derived from an EMBL/GenBank/DDBJ whole genome shotgun (WGS) entry which is preliminary data.</text>
</comment>
<dbReference type="PROSITE" id="PS50850">
    <property type="entry name" value="MFS"/>
    <property type="match status" value="1"/>
</dbReference>
<dbReference type="SUPFAM" id="SSF103473">
    <property type="entry name" value="MFS general substrate transporter"/>
    <property type="match status" value="1"/>
</dbReference>
<feature type="transmembrane region" description="Helical" evidence="7">
    <location>
        <begin position="239"/>
        <end position="257"/>
    </location>
</feature>
<dbReference type="InterPro" id="IPR005828">
    <property type="entry name" value="MFS_sugar_transport-like"/>
</dbReference>
<organism evidence="9 10">
    <name type="scientific">Stereocaulon virgatum</name>
    <dbReference type="NCBI Taxonomy" id="373712"/>
    <lineage>
        <taxon>Eukaryota</taxon>
        <taxon>Fungi</taxon>
        <taxon>Dikarya</taxon>
        <taxon>Ascomycota</taxon>
        <taxon>Pezizomycotina</taxon>
        <taxon>Lecanoromycetes</taxon>
        <taxon>OSLEUM clade</taxon>
        <taxon>Lecanoromycetidae</taxon>
        <taxon>Lecanorales</taxon>
        <taxon>Lecanorineae</taxon>
        <taxon>Stereocaulaceae</taxon>
        <taxon>Stereocaulon</taxon>
    </lineage>
</organism>
<accession>A0ABR4ANP1</accession>
<dbReference type="InterPro" id="IPR020846">
    <property type="entry name" value="MFS_dom"/>
</dbReference>
<feature type="transmembrane region" description="Helical" evidence="7">
    <location>
        <begin position="191"/>
        <end position="219"/>
    </location>
</feature>
<dbReference type="Gene3D" id="1.20.1250.20">
    <property type="entry name" value="MFS general substrate transporter like domains"/>
    <property type="match status" value="2"/>
</dbReference>
<dbReference type="PROSITE" id="PS00217">
    <property type="entry name" value="SUGAR_TRANSPORT_2"/>
    <property type="match status" value="1"/>
</dbReference>
<evidence type="ECO:0000259" key="8">
    <source>
        <dbReference type="PROSITE" id="PS50850"/>
    </source>
</evidence>
<feature type="transmembrane region" description="Helical" evidence="7">
    <location>
        <begin position="591"/>
        <end position="613"/>
    </location>
</feature>
<feature type="transmembrane region" description="Helical" evidence="7">
    <location>
        <begin position="65"/>
        <end position="82"/>
    </location>
</feature>
<keyword evidence="4 7" id="KW-1133">Transmembrane helix</keyword>
<feature type="transmembrane region" description="Helical" evidence="7">
    <location>
        <begin position="406"/>
        <end position="426"/>
    </location>
</feature>
<keyword evidence="10" id="KW-1185">Reference proteome</keyword>
<evidence type="ECO:0000256" key="4">
    <source>
        <dbReference type="ARBA" id="ARBA00022989"/>
    </source>
</evidence>
<keyword evidence="3 7" id="KW-0812">Transmembrane</keyword>
<feature type="transmembrane region" description="Helical" evidence="7">
    <location>
        <begin position="462"/>
        <end position="483"/>
    </location>
</feature>
<feature type="domain" description="Major facilitator superfamily (MFS) profile" evidence="8">
    <location>
        <begin position="50"/>
        <end position="617"/>
    </location>
</feature>
<evidence type="ECO:0000256" key="1">
    <source>
        <dbReference type="ARBA" id="ARBA00004141"/>
    </source>
</evidence>
<feature type="transmembrane region" description="Helical" evidence="7">
    <location>
        <begin position="495"/>
        <end position="515"/>
    </location>
</feature>
<comment type="subcellular location">
    <subcellularLocation>
        <location evidence="1">Membrane</location>
        <topology evidence="1">Multi-pass membrane protein</topology>
    </subcellularLocation>
</comment>
<feature type="region of interest" description="Disordered" evidence="6">
    <location>
        <begin position="359"/>
        <end position="380"/>
    </location>
</feature>
<evidence type="ECO:0000313" key="9">
    <source>
        <dbReference type="EMBL" id="KAL2047353.1"/>
    </source>
</evidence>
<gene>
    <name evidence="9" type="ORF">N7G274_001374</name>
</gene>
<proteinExistence type="predicted"/>
<dbReference type="Proteomes" id="UP001590950">
    <property type="component" value="Unassembled WGS sequence"/>
</dbReference>
<evidence type="ECO:0000256" key="3">
    <source>
        <dbReference type="ARBA" id="ARBA00022692"/>
    </source>
</evidence>
<name>A0ABR4ANP1_9LECA</name>
<evidence type="ECO:0000313" key="10">
    <source>
        <dbReference type="Proteomes" id="UP001590950"/>
    </source>
</evidence>
<dbReference type="InterPro" id="IPR005829">
    <property type="entry name" value="Sugar_transporter_CS"/>
</dbReference>
<evidence type="ECO:0000256" key="5">
    <source>
        <dbReference type="ARBA" id="ARBA00023136"/>
    </source>
</evidence>
<evidence type="ECO:0000256" key="2">
    <source>
        <dbReference type="ARBA" id="ARBA00022448"/>
    </source>
</evidence>
<feature type="compositionally biased region" description="Polar residues" evidence="6">
    <location>
        <begin position="365"/>
        <end position="377"/>
    </location>
</feature>
<sequence length="661" mass="72680">MSSNNGRKIHRFRFGGITDPTRVFEHEHDIDVRRRQIYDIIDEAPVQRWVVCVAGAGFLTDSYDIFAVNTVLPMIAFVYWGGWNENDAGIPVNISTALLCATLAGSVIGQVAFGVLGDMFGRKKMYFWLLLIILVATLGLAFAADGSNESMSITGLLFFWRFVMGIGVGADYPLSSTIVCEFAPKQYRSRMLAWLFFMQPLGQFIATLVAVAVTASFHSGMQDRGSCRSPECFRAVDRAWRWIVGIGGLPALVAWVIRLQIPESPRYTMDVLMDGKKALKDTKEYFIVADDAIPLQDGNGSLDGKFLPSSEVTPYALSSGAQIANHAMGQNLSTSLSMNGQAAEQQKSPTAEIRRQYEPPISIPSHASTSRSRSILNGHNRDRRSPLTFQEWWSGFKEYFIKEGNVVHLAGTMTTWGLLDISFYGLGMSSPATIQKIFNDQKTLTSSADTTSTVYSILMGNAWHPLIVVSLPALLGGLAMTYVIQHSRPVKVQRLFFVILAVFFFIVGGLFQKLLDINQGHWGLVALYMFCQFFFNLGPNATTFIIPAEQFKTQYRCTANGLSAAAGKLGSVIGQLIVGLSRTTDPSQTNLGYLIIAFGVLMLVGALVTQLAVPDSRDASGTSMSLEELAVGQERMKNLRSSRWNRGHTVKVDPWGGVTGP</sequence>
<feature type="transmembrane region" description="Helical" evidence="7">
    <location>
        <begin position="150"/>
        <end position="170"/>
    </location>
</feature>
<feature type="transmembrane region" description="Helical" evidence="7">
    <location>
        <begin position="521"/>
        <end position="538"/>
    </location>
</feature>
<evidence type="ECO:0000256" key="6">
    <source>
        <dbReference type="SAM" id="MobiDB-lite"/>
    </source>
</evidence>
<keyword evidence="2" id="KW-0813">Transport</keyword>
<reference evidence="9 10" key="1">
    <citation type="submission" date="2024-09" db="EMBL/GenBank/DDBJ databases">
        <title>Rethinking Asexuality: The Enigmatic Case of Functional Sexual Genes in Lepraria (Stereocaulaceae).</title>
        <authorList>
            <person name="Doellman M."/>
            <person name="Sun Y."/>
            <person name="Barcenas-Pena A."/>
            <person name="Lumbsch H.T."/>
            <person name="Grewe F."/>
        </authorList>
    </citation>
    <scope>NUCLEOTIDE SEQUENCE [LARGE SCALE GENOMIC DNA]</scope>
    <source>
        <strain evidence="9 10">Mercado 3170</strain>
    </source>
</reference>
<feature type="transmembrane region" description="Helical" evidence="7">
    <location>
        <begin position="125"/>
        <end position="144"/>
    </location>
</feature>
<evidence type="ECO:0000256" key="7">
    <source>
        <dbReference type="SAM" id="Phobius"/>
    </source>
</evidence>
<feature type="transmembrane region" description="Helical" evidence="7">
    <location>
        <begin position="94"/>
        <end position="113"/>
    </location>
</feature>
<dbReference type="Pfam" id="PF00083">
    <property type="entry name" value="Sugar_tr"/>
    <property type="match status" value="2"/>
</dbReference>
<dbReference type="PANTHER" id="PTHR23511:SF34">
    <property type="entry name" value="SYNAPTIC VESICLE GLYCOPROTEIN 2"/>
    <property type="match status" value="1"/>
</dbReference>
<keyword evidence="5 7" id="KW-0472">Membrane</keyword>